<gene>
    <name evidence="6" type="ORF">B7P43_G04944</name>
</gene>
<accession>A0A2J7Q4U4</accession>
<feature type="transmembrane region" description="Helical" evidence="5">
    <location>
        <begin position="101"/>
        <end position="130"/>
    </location>
</feature>
<evidence type="ECO:0000256" key="1">
    <source>
        <dbReference type="ARBA" id="ARBA00004141"/>
    </source>
</evidence>
<keyword evidence="2 5" id="KW-0812">Transmembrane</keyword>
<evidence type="ECO:0000256" key="2">
    <source>
        <dbReference type="ARBA" id="ARBA00022692"/>
    </source>
</evidence>
<dbReference type="AlphaFoldDB" id="A0A2J7Q4U4"/>
<dbReference type="PANTHER" id="PTHR13531:SF0">
    <property type="entry name" value="GEO07735P1-RELATED"/>
    <property type="match status" value="1"/>
</dbReference>
<proteinExistence type="predicted"/>
<comment type="subcellular location">
    <subcellularLocation>
        <location evidence="1">Membrane</location>
        <topology evidence="1">Multi-pass membrane protein</topology>
    </subcellularLocation>
</comment>
<keyword evidence="3 5" id="KW-1133">Transmembrane helix</keyword>
<feature type="transmembrane region" description="Helical" evidence="5">
    <location>
        <begin position="9"/>
        <end position="31"/>
    </location>
</feature>
<dbReference type="Pfam" id="PF09799">
    <property type="entry name" value="Transmemb_17"/>
    <property type="match status" value="1"/>
</dbReference>
<name>A0A2J7Q4U4_9NEOP</name>
<dbReference type="FunCoup" id="A0A2J7Q4U4">
    <property type="interactions" value="377"/>
</dbReference>
<feature type="transmembrane region" description="Helical" evidence="5">
    <location>
        <begin position="75"/>
        <end position="95"/>
    </location>
</feature>
<organism evidence="6 7">
    <name type="scientific">Cryptotermes secundus</name>
    <dbReference type="NCBI Taxonomy" id="105785"/>
    <lineage>
        <taxon>Eukaryota</taxon>
        <taxon>Metazoa</taxon>
        <taxon>Ecdysozoa</taxon>
        <taxon>Arthropoda</taxon>
        <taxon>Hexapoda</taxon>
        <taxon>Insecta</taxon>
        <taxon>Pterygota</taxon>
        <taxon>Neoptera</taxon>
        <taxon>Polyneoptera</taxon>
        <taxon>Dictyoptera</taxon>
        <taxon>Blattodea</taxon>
        <taxon>Blattoidea</taxon>
        <taxon>Termitoidae</taxon>
        <taxon>Kalotermitidae</taxon>
        <taxon>Cryptotermitinae</taxon>
        <taxon>Cryptotermes</taxon>
    </lineage>
</organism>
<evidence type="ECO:0000256" key="5">
    <source>
        <dbReference type="SAM" id="Phobius"/>
    </source>
</evidence>
<dbReference type="EMBL" id="NEVH01018377">
    <property type="protein sequence ID" value="PNF23604.1"/>
    <property type="molecule type" value="Genomic_DNA"/>
</dbReference>
<dbReference type="GO" id="GO:1905515">
    <property type="term" value="P:non-motile cilium assembly"/>
    <property type="evidence" value="ECO:0007669"/>
    <property type="project" value="TreeGrafter"/>
</dbReference>
<feature type="transmembrane region" description="Helical" evidence="5">
    <location>
        <begin position="43"/>
        <end position="63"/>
    </location>
</feature>
<dbReference type="GO" id="GO:0016020">
    <property type="term" value="C:membrane"/>
    <property type="evidence" value="ECO:0007669"/>
    <property type="project" value="UniProtKB-SubCell"/>
</dbReference>
<evidence type="ECO:0000256" key="3">
    <source>
        <dbReference type="ARBA" id="ARBA00022989"/>
    </source>
</evidence>
<comment type="caution">
    <text evidence="6">The sequence shown here is derived from an EMBL/GenBank/DDBJ whole genome shotgun (WGS) entry which is preliminary data.</text>
</comment>
<evidence type="ECO:0008006" key="8">
    <source>
        <dbReference type="Google" id="ProtNLM"/>
    </source>
</evidence>
<evidence type="ECO:0000313" key="6">
    <source>
        <dbReference type="EMBL" id="PNF23604.1"/>
    </source>
</evidence>
<evidence type="ECO:0000256" key="4">
    <source>
        <dbReference type="ARBA" id="ARBA00023136"/>
    </source>
</evidence>
<dbReference type="PANTHER" id="PTHR13531">
    <property type="entry name" value="GEO07735P1-RELATED-RELATED"/>
    <property type="match status" value="1"/>
</dbReference>
<dbReference type="STRING" id="105785.A0A2J7Q4U4"/>
<sequence length="135" mass="15182">MNSSLIYEILLYLNSFYFGMFALCEFGMGIFKAVNLPYPTGTVISEFLLLLFLCCTEFVRIFLGRKGNLTERGLAVLVSIGLTVPSIFGVLYFLIWQTYVLRLEVVLCAIQLILQGLEVGFALLCLLSFYKSGAY</sequence>
<keyword evidence="7" id="KW-1185">Reference proteome</keyword>
<reference evidence="6 7" key="1">
    <citation type="submission" date="2017-12" db="EMBL/GenBank/DDBJ databases">
        <title>Hemimetabolous genomes reveal molecular basis of termite eusociality.</title>
        <authorList>
            <person name="Harrison M.C."/>
            <person name="Jongepier E."/>
            <person name="Robertson H.M."/>
            <person name="Arning N."/>
            <person name="Bitard-Feildel T."/>
            <person name="Chao H."/>
            <person name="Childers C.P."/>
            <person name="Dinh H."/>
            <person name="Doddapaneni H."/>
            <person name="Dugan S."/>
            <person name="Gowin J."/>
            <person name="Greiner C."/>
            <person name="Han Y."/>
            <person name="Hu H."/>
            <person name="Hughes D.S.T."/>
            <person name="Huylmans A.-K."/>
            <person name="Kemena C."/>
            <person name="Kremer L.P.M."/>
            <person name="Lee S.L."/>
            <person name="Lopez-Ezquerra A."/>
            <person name="Mallet L."/>
            <person name="Monroy-Kuhn J.M."/>
            <person name="Moser A."/>
            <person name="Murali S.C."/>
            <person name="Muzny D.M."/>
            <person name="Otani S."/>
            <person name="Piulachs M.-D."/>
            <person name="Poelchau M."/>
            <person name="Qu J."/>
            <person name="Schaub F."/>
            <person name="Wada-Katsumata A."/>
            <person name="Worley K.C."/>
            <person name="Xie Q."/>
            <person name="Ylla G."/>
            <person name="Poulsen M."/>
            <person name="Gibbs R.A."/>
            <person name="Schal C."/>
            <person name="Richards S."/>
            <person name="Belles X."/>
            <person name="Korb J."/>
            <person name="Bornberg-Bauer E."/>
        </authorList>
    </citation>
    <scope>NUCLEOTIDE SEQUENCE [LARGE SCALE GENOMIC DNA]</scope>
    <source>
        <tissue evidence="6">Whole body</tissue>
    </source>
</reference>
<protein>
    <recommendedName>
        <fullName evidence="8">Transmembrane protein 216</fullName>
    </recommendedName>
</protein>
<evidence type="ECO:0000313" key="7">
    <source>
        <dbReference type="Proteomes" id="UP000235965"/>
    </source>
</evidence>
<dbReference type="Proteomes" id="UP000235965">
    <property type="component" value="Unassembled WGS sequence"/>
</dbReference>
<dbReference type="GO" id="GO:0035869">
    <property type="term" value="C:ciliary transition zone"/>
    <property type="evidence" value="ECO:0007669"/>
    <property type="project" value="TreeGrafter"/>
</dbReference>
<dbReference type="InParanoid" id="A0A2J7Q4U4"/>
<dbReference type="InterPro" id="IPR019184">
    <property type="entry name" value="Uncharacterised_TM-17"/>
</dbReference>
<keyword evidence="4 5" id="KW-0472">Membrane</keyword>